<dbReference type="RefSeq" id="WP_074770666.1">
    <property type="nucleotide sequence ID" value="NZ_FNWO01000023.1"/>
</dbReference>
<evidence type="ECO:0000313" key="2">
    <source>
        <dbReference type="EMBL" id="SEH66329.1"/>
    </source>
</evidence>
<reference evidence="3" key="1">
    <citation type="submission" date="2016-10" db="EMBL/GenBank/DDBJ databases">
        <authorList>
            <person name="Varghese N."/>
            <person name="Submissions S."/>
        </authorList>
    </citation>
    <scope>NUCLEOTIDE SEQUENCE [LARGE SCALE GENOMIC DNA]</scope>
    <source>
        <strain evidence="3">DSM 13234</strain>
    </source>
</reference>
<sequence length="100" mass="10322">MKKIVIAATLIVASLAQAAEDPKKIDLSPVISLVGVMDKAEYANVMNAAPSVANPCGADVPKSVEVIGVVDFASQLLAKDAGMILLTCGDGSRKGIRLTR</sequence>
<dbReference type="Proteomes" id="UP000182983">
    <property type="component" value="Unassembled WGS sequence"/>
</dbReference>
<evidence type="ECO:0000256" key="1">
    <source>
        <dbReference type="SAM" id="SignalP"/>
    </source>
</evidence>
<keyword evidence="1" id="KW-0732">Signal</keyword>
<proteinExistence type="predicted"/>
<keyword evidence="3" id="KW-1185">Reference proteome</keyword>
<accession>A0A1H6JUU0</accession>
<name>A0A1H6JUU0_MAGFU</name>
<protein>
    <recommendedName>
        <fullName evidence="4">Periplasmic protein</fullName>
    </recommendedName>
</protein>
<evidence type="ECO:0008006" key="4">
    <source>
        <dbReference type="Google" id="ProtNLM"/>
    </source>
</evidence>
<evidence type="ECO:0000313" key="3">
    <source>
        <dbReference type="Proteomes" id="UP000182983"/>
    </source>
</evidence>
<dbReference type="AlphaFoldDB" id="A0A1H6JUU0"/>
<feature type="chain" id="PRO_5010165630" description="Periplasmic protein" evidence="1">
    <location>
        <begin position="19"/>
        <end position="100"/>
    </location>
</feature>
<dbReference type="EMBL" id="FNWO01000023">
    <property type="protein sequence ID" value="SEH66329.1"/>
    <property type="molecule type" value="Genomic_DNA"/>
</dbReference>
<organism evidence="2 3">
    <name type="scientific">Magnetospirillum fulvum</name>
    <name type="common">Rhodospirillum fulvum</name>
    <dbReference type="NCBI Taxonomy" id="1082"/>
    <lineage>
        <taxon>Bacteria</taxon>
        <taxon>Pseudomonadati</taxon>
        <taxon>Pseudomonadota</taxon>
        <taxon>Alphaproteobacteria</taxon>
        <taxon>Rhodospirillales</taxon>
        <taxon>Rhodospirillaceae</taxon>
        <taxon>Magnetospirillum</taxon>
    </lineage>
</organism>
<feature type="signal peptide" evidence="1">
    <location>
        <begin position="1"/>
        <end position="18"/>
    </location>
</feature>
<gene>
    <name evidence="2" type="ORF">SAMN04244559_03349</name>
</gene>